<dbReference type="AlphaFoldDB" id="A0A0V1MB65"/>
<protein>
    <submittedName>
        <fullName evidence="1">Uncharacterized protein</fullName>
    </submittedName>
</protein>
<keyword evidence="2" id="KW-1185">Reference proteome</keyword>
<evidence type="ECO:0000313" key="1">
    <source>
        <dbReference type="EMBL" id="KRZ68937.1"/>
    </source>
</evidence>
<comment type="caution">
    <text evidence="1">The sequence shown here is derived from an EMBL/GenBank/DDBJ whole genome shotgun (WGS) entry which is preliminary data.</text>
</comment>
<dbReference type="EMBL" id="JYDO01000150">
    <property type="protein sequence ID" value="KRZ68937.1"/>
    <property type="molecule type" value="Genomic_DNA"/>
</dbReference>
<accession>A0A0V1MB65</accession>
<evidence type="ECO:0000313" key="2">
    <source>
        <dbReference type="Proteomes" id="UP000054843"/>
    </source>
</evidence>
<dbReference type="Proteomes" id="UP000054843">
    <property type="component" value="Unassembled WGS sequence"/>
</dbReference>
<proteinExistence type="predicted"/>
<organism evidence="1 2">
    <name type="scientific">Trichinella papuae</name>
    <dbReference type="NCBI Taxonomy" id="268474"/>
    <lineage>
        <taxon>Eukaryota</taxon>
        <taxon>Metazoa</taxon>
        <taxon>Ecdysozoa</taxon>
        <taxon>Nematoda</taxon>
        <taxon>Enoplea</taxon>
        <taxon>Dorylaimia</taxon>
        <taxon>Trichinellida</taxon>
        <taxon>Trichinellidae</taxon>
        <taxon>Trichinella</taxon>
    </lineage>
</organism>
<gene>
    <name evidence="1" type="ORF">T10_11093</name>
</gene>
<name>A0A0V1MB65_9BILA</name>
<sequence>MIRCQSNSAFKLFVMQCIASCKMQLSIYRITLTNHISRYLKCIFAKFCKNVIILQSKCTFIN</sequence>
<reference evidence="1 2" key="1">
    <citation type="submission" date="2015-01" db="EMBL/GenBank/DDBJ databases">
        <title>Evolution of Trichinella species and genotypes.</title>
        <authorList>
            <person name="Korhonen P.K."/>
            <person name="Edoardo P."/>
            <person name="Giuseppe L.R."/>
            <person name="Gasser R.B."/>
        </authorList>
    </citation>
    <scope>NUCLEOTIDE SEQUENCE [LARGE SCALE GENOMIC DNA]</scope>
    <source>
        <strain evidence="1">ISS1980</strain>
    </source>
</reference>
<feature type="non-terminal residue" evidence="1">
    <location>
        <position position="62"/>
    </location>
</feature>